<proteinExistence type="predicted"/>
<evidence type="ECO:0000313" key="1">
    <source>
        <dbReference type="EMBL" id="KKT63879.1"/>
    </source>
</evidence>
<reference evidence="1 2" key="1">
    <citation type="journal article" date="2015" name="Nature">
        <title>rRNA introns, odd ribosomes, and small enigmatic genomes across a large radiation of phyla.</title>
        <authorList>
            <person name="Brown C.T."/>
            <person name="Hug L.A."/>
            <person name="Thomas B.C."/>
            <person name="Sharon I."/>
            <person name="Castelle C.J."/>
            <person name="Singh A."/>
            <person name="Wilkins M.J."/>
            <person name="Williams K.H."/>
            <person name="Banfield J.F."/>
        </authorList>
    </citation>
    <scope>NUCLEOTIDE SEQUENCE [LARGE SCALE GENOMIC DNA]</scope>
</reference>
<accession>A0A0G1LVW8</accession>
<protein>
    <submittedName>
        <fullName evidence="1">Uncharacterized protein</fullName>
    </submittedName>
</protein>
<sequence length="65" mass="7699">MISQTSLEKFKKIYHQRFNEELDDAEALGRANRLLNIYMAVYGDPFEYKGQQKEVETELEVNQNN</sequence>
<organism evidence="1 2">
    <name type="scientific">Candidatus Giovannonibacteria bacterium GW2011_GWA2_44_26</name>
    <dbReference type="NCBI Taxonomy" id="1618648"/>
    <lineage>
        <taxon>Bacteria</taxon>
        <taxon>Candidatus Giovannoniibacteriota</taxon>
    </lineage>
</organism>
<evidence type="ECO:0000313" key="2">
    <source>
        <dbReference type="Proteomes" id="UP000033945"/>
    </source>
</evidence>
<gene>
    <name evidence="1" type="ORF">UW55_C0001G0172</name>
</gene>
<comment type="caution">
    <text evidence="1">The sequence shown here is derived from an EMBL/GenBank/DDBJ whole genome shotgun (WGS) entry which is preliminary data.</text>
</comment>
<name>A0A0G1LVW8_9BACT</name>
<dbReference type="AlphaFoldDB" id="A0A0G1LVW8"/>
<dbReference type="EMBL" id="LCIT01000001">
    <property type="protein sequence ID" value="KKT63879.1"/>
    <property type="molecule type" value="Genomic_DNA"/>
</dbReference>
<dbReference type="Proteomes" id="UP000033945">
    <property type="component" value="Unassembled WGS sequence"/>
</dbReference>